<organism evidence="2 3">
    <name type="scientific">Digitaria exilis</name>
    <dbReference type="NCBI Taxonomy" id="1010633"/>
    <lineage>
        <taxon>Eukaryota</taxon>
        <taxon>Viridiplantae</taxon>
        <taxon>Streptophyta</taxon>
        <taxon>Embryophyta</taxon>
        <taxon>Tracheophyta</taxon>
        <taxon>Spermatophyta</taxon>
        <taxon>Magnoliopsida</taxon>
        <taxon>Liliopsida</taxon>
        <taxon>Poales</taxon>
        <taxon>Poaceae</taxon>
        <taxon>PACMAD clade</taxon>
        <taxon>Panicoideae</taxon>
        <taxon>Panicodae</taxon>
        <taxon>Paniceae</taxon>
        <taxon>Anthephorinae</taxon>
        <taxon>Digitaria</taxon>
    </lineage>
</organism>
<sequence length="86" mass="9633">MRATDRLQAVMDKYYAEAPEVGYGTGTFWWMAPSACAAARRPRSSGWRMGPRSTSSRTPTAAAGDPTMPDHRCPPTTQLRRRSYCY</sequence>
<evidence type="ECO:0000313" key="2">
    <source>
        <dbReference type="EMBL" id="KAF8669350.1"/>
    </source>
</evidence>
<dbReference type="AlphaFoldDB" id="A0A835B0T3"/>
<accession>A0A835B0T3</accession>
<dbReference type="Proteomes" id="UP000636709">
    <property type="component" value="Unassembled WGS sequence"/>
</dbReference>
<name>A0A835B0T3_9POAL</name>
<dbReference type="EMBL" id="JACEFO010002272">
    <property type="protein sequence ID" value="KAF8669350.1"/>
    <property type="molecule type" value="Genomic_DNA"/>
</dbReference>
<evidence type="ECO:0000313" key="3">
    <source>
        <dbReference type="Proteomes" id="UP000636709"/>
    </source>
</evidence>
<keyword evidence="3" id="KW-1185">Reference proteome</keyword>
<feature type="region of interest" description="Disordered" evidence="1">
    <location>
        <begin position="40"/>
        <end position="86"/>
    </location>
</feature>
<protein>
    <submittedName>
        <fullName evidence="2">Uncharacterized protein</fullName>
    </submittedName>
</protein>
<gene>
    <name evidence="2" type="ORF">HU200_051691</name>
</gene>
<comment type="caution">
    <text evidence="2">The sequence shown here is derived from an EMBL/GenBank/DDBJ whole genome shotgun (WGS) entry which is preliminary data.</text>
</comment>
<evidence type="ECO:0000256" key="1">
    <source>
        <dbReference type="SAM" id="MobiDB-lite"/>
    </source>
</evidence>
<reference evidence="2" key="1">
    <citation type="submission" date="2020-07" db="EMBL/GenBank/DDBJ databases">
        <title>Genome sequence and genetic diversity analysis of an under-domesticated orphan crop, white fonio (Digitaria exilis).</title>
        <authorList>
            <person name="Bennetzen J.L."/>
            <person name="Chen S."/>
            <person name="Ma X."/>
            <person name="Wang X."/>
            <person name="Yssel A.E.J."/>
            <person name="Chaluvadi S.R."/>
            <person name="Johnson M."/>
            <person name="Gangashetty P."/>
            <person name="Hamidou F."/>
            <person name="Sanogo M.D."/>
            <person name="Zwaenepoel A."/>
            <person name="Wallace J."/>
            <person name="Van De Peer Y."/>
            <person name="Van Deynze A."/>
        </authorList>
    </citation>
    <scope>NUCLEOTIDE SEQUENCE</scope>
    <source>
        <tissue evidence="2">Leaves</tissue>
    </source>
</reference>
<proteinExistence type="predicted"/>